<proteinExistence type="predicted"/>
<sequence>MAMNAKKGIIKRSDLIGRLVLDRQSVEQLGHIEEIAADLNSNQVIGFTTKSGMLPVGGKKRAFSWQQIETIGVDAVLVNKSSDEGNFILPENADSSINHEVWTNAGKKVGVLVDYLIKNDTGTVTNYLFKTDGGLRGILQGVYIMPASAMTSAGSKRVIVSESMVENPPQYTEGLDQKIRQAAEFLQEDLERTLSDLEGLKQEAQKLSKSLERVADQDDREDDSEKVGSKDSSQPQ</sequence>
<feature type="compositionally biased region" description="Basic and acidic residues" evidence="1">
    <location>
        <begin position="208"/>
        <end position="229"/>
    </location>
</feature>
<reference evidence="3 4" key="1">
    <citation type="submission" date="2014-02" db="EMBL/GenBank/DDBJ databases">
        <authorList>
            <person name="Genoscope - CEA"/>
        </authorList>
    </citation>
    <scope>NUCLEOTIDE SEQUENCE [LARGE SCALE GENOMIC DNA]</scope>
    <source>
        <strain evidence="3 4">PCC 8005</strain>
    </source>
</reference>
<keyword evidence="4" id="KW-1185">Reference proteome</keyword>
<accession>A0A9P1KIW2</accession>
<evidence type="ECO:0000259" key="2">
    <source>
        <dbReference type="Pfam" id="PF05239"/>
    </source>
</evidence>
<dbReference type="Proteomes" id="UP000032946">
    <property type="component" value="Chromosome"/>
</dbReference>
<dbReference type="PANTHER" id="PTHR36740:SF1">
    <property type="entry name" value="PRC-BARREL DOMAIN-CONTAINING PROTEIN"/>
    <property type="match status" value="1"/>
</dbReference>
<dbReference type="AlphaFoldDB" id="A0A9P1KIW2"/>
<evidence type="ECO:0000313" key="4">
    <source>
        <dbReference type="Proteomes" id="UP000032946"/>
    </source>
</evidence>
<feature type="region of interest" description="Disordered" evidence="1">
    <location>
        <begin position="208"/>
        <end position="236"/>
    </location>
</feature>
<dbReference type="EMBL" id="FO818640">
    <property type="protein sequence ID" value="CDM97205.1"/>
    <property type="molecule type" value="Genomic_DNA"/>
</dbReference>
<dbReference type="Pfam" id="PF05239">
    <property type="entry name" value="PRC"/>
    <property type="match status" value="1"/>
</dbReference>
<name>A0A9P1KIW2_9CYAN</name>
<dbReference type="Gene3D" id="2.30.30.240">
    <property type="entry name" value="PRC-barrel domain"/>
    <property type="match status" value="2"/>
</dbReference>
<dbReference type="SUPFAM" id="SSF50346">
    <property type="entry name" value="PRC-barrel domain"/>
    <property type="match status" value="2"/>
</dbReference>
<protein>
    <recommendedName>
        <fullName evidence="2">PRC-barrel domain-containing protein</fullName>
    </recommendedName>
</protein>
<organism evidence="3 4">
    <name type="scientific">Limnospira indica PCC 8005</name>
    <dbReference type="NCBI Taxonomy" id="376219"/>
    <lineage>
        <taxon>Bacteria</taxon>
        <taxon>Bacillati</taxon>
        <taxon>Cyanobacteriota</taxon>
        <taxon>Cyanophyceae</taxon>
        <taxon>Oscillatoriophycideae</taxon>
        <taxon>Oscillatoriales</taxon>
        <taxon>Sirenicapillariaceae</taxon>
        <taxon>Limnospira</taxon>
    </lineage>
</organism>
<dbReference type="InterPro" id="IPR027275">
    <property type="entry name" value="PRC-brl_dom"/>
</dbReference>
<evidence type="ECO:0000256" key="1">
    <source>
        <dbReference type="SAM" id="MobiDB-lite"/>
    </source>
</evidence>
<evidence type="ECO:0000313" key="3">
    <source>
        <dbReference type="EMBL" id="CDM97205.1"/>
    </source>
</evidence>
<dbReference type="InterPro" id="IPR011033">
    <property type="entry name" value="PRC_barrel-like_sf"/>
</dbReference>
<gene>
    <name evidence="3" type="ORF">ARTHRO_50173</name>
</gene>
<feature type="domain" description="PRC-barrel" evidence="2">
    <location>
        <begin position="10"/>
        <end position="83"/>
    </location>
</feature>
<dbReference type="PANTHER" id="PTHR36740">
    <property type="entry name" value="PRC DOMAIN-CONTAINING PROTEIN"/>
    <property type="match status" value="1"/>
</dbReference>